<comment type="caution">
    <text evidence="2">The sequence shown here is derived from an EMBL/GenBank/DDBJ whole genome shotgun (WGS) entry which is preliminary data.</text>
</comment>
<evidence type="ECO:0000256" key="1">
    <source>
        <dbReference type="SAM" id="MobiDB-lite"/>
    </source>
</evidence>
<feature type="region of interest" description="Disordered" evidence="1">
    <location>
        <begin position="1"/>
        <end position="26"/>
    </location>
</feature>
<gene>
    <name evidence="2" type="ORF">ACFSCY_21190</name>
</gene>
<keyword evidence="3" id="KW-1185">Reference proteome</keyword>
<protein>
    <submittedName>
        <fullName evidence="2">Uncharacterized protein</fullName>
    </submittedName>
</protein>
<dbReference type="EMBL" id="JBHUCP010000016">
    <property type="protein sequence ID" value="MFD1531950.1"/>
    <property type="molecule type" value="Genomic_DNA"/>
</dbReference>
<evidence type="ECO:0000313" key="3">
    <source>
        <dbReference type="Proteomes" id="UP001597145"/>
    </source>
</evidence>
<sequence length="123" mass="13497">MPAGSSIAPADPRPRPDDRRAAPSKAFRRAVAPVYLRRNQEDVLTELPDKIETESWVQLSATDEARYEAAVSARNLMAMRQAAFSTPSSAKLERLKDIVEEAAQDGMKSRPVASGSTCRPLRS</sequence>
<name>A0ABW4FNM3_9PSEU</name>
<dbReference type="RefSeq" id="WP_343974538.1">
    <property type="nucleotide sequence ID" value="NZ_BAAAJG010000007.1"/>
</dbReference>
<reference evidence="3" key="1">
    <citation type="journal article" date="2019" name="Int. J. Syst. Evol. Microbiol.">
        <title>The Global Catalogue of Microorganisms (GCM) 10K type strain sequencing project: providing services to taxonomists for standard genome sequencing and annotation.</title>
        <authorList>
            <consortium name="The Broad Institute Genomics Platform"/>
            <consortium name="The Broad Institute Genome Sequencing Center for Infectious Disease"/>
            <person name="Wu L."/>
            <person name="Ma J."/>
        </authorList>
    </citation>
    <scope>NUCLEOTIDE SEQUENCE [LARGE SCALE GENOMIC DNA]</scope>
    <source>
        <strain evidence="3">JCM 12165</strain>
    </source>
</reference>
<accession>A0ABW4FNM3</accession>
<feature type="compositionally biased region" description="Basic and acidic residues" evidence="1">
    <location>
        <begin position="12"/>
        <end position="21"/>
    </location>
</feature>
<dbReference type="InterPro" id="IPR038718">
    <property type="entry name" value="SNF2-like_sf"/>
</dbReference>
<evidence type="ECO:0000313" key="2">
    <source>
        <dbReference type="EMBL" id="MFD1531950.1"/>
    </source>
</evidence>
<dbReference type="Proteomes" id="UP001597145">
    <property type="component" value="Unassembled WGS sequence"/>
</dbReference>
<dbReference type="Gene3D" id="3.40.50.300">
    <property type="entry name" value="P-loop containing nucleotide triphosphate hydrolases"/>
    <property type="match status" value="1"/>
</dbReference>
<organism evidence="2 3">
    <name type="scientific">Pseudonocardia aurantiaca</name>
    <dbReference type="NCBI Taxonomy" id="75290"/>
    <lineage>
        <taxon>Bacteria</taxon>
        <taxon>Bacillati</taxon>
        <taxon>Actinomycetota</taxon>
        <taxon>Actinomycetes</taxon>
        <taxon>Pseudonocardiales</taxon>
        <taxon>Pseudonocardiaceae</taxon>
        <taxon>Pseudonocardia</taxon>
    </lineage>
</organism>
<dbReference type="Gene3D" id="3.40.50.10810">
    <property type="entry name" value="Tandem AAA-ATPase domain"/>
    <property type="match status" value="1"/>
</dbReference>
<dbReference type="InterPro" id="IPR027417">
    <property type="entry name" value="P-loop_NTPase"/>
</dbReference>
<proteinExistence type="predicted"/>
<feature type="region of interest" description="Disordered" evidence="1">
    <location>
        <begin position="102"/>
        <end position="123"/>
    </location>
</feature>